<feature type="domain" description="F-box associated beta-propeller type 3" evidence="1">
    <location>
        <begin position="29"/>
        <end position="243"/>
    </location>
</feature>
<dbReference type="InterPro" id="IPR017451">
    <property type="entry name" value="F-box-assoc_interact_dom"/>
</dbReference>
<organism evidence="2 3">
    <name type="scientific">Trema orientale</name>
    <name type="common">Charcoal tree</name>
    <name type="synonym">Celtis orientalis</name>
    <dbReference type="NCBI Taxonomy" id="63057"/>
    <lineage>
        <taxon>Eukaryota</taxon>
        <taxon>Viridiplantae</taxon>
        <taxon>Streptophyta</taxon>
        <taxon>Embryophyta</taxon>
        <taxon>Tracheophyta</taxon>
        <taxon>Spermatophyta</taxon>
        <taxon>Magnoliopsida</taxon>
        <taxon>eudicotyledons</taxon>
        <taxon>Gunneridae</taxon>
        <taxon>Pentapetalae</taxon>
        <taxon>rosids</taxon>
        <taxon>fabids</taxon>
        <taxon>Rosales</taxon>
        <taxon>Cannabaceae</taxon>
        <taxon>Trema</taxon>
    </lineage>
</organism>
<keyword evidence="3" id="KW-1185">Reference proteome</keyword>
<evidence type="ECO:0000313" key="3">
    <source>
        <dbReference type="Proteomes" id="UP000237000"/>
    </source>
</evidence>
<dbReference type="STRING" id="63057.A0A2P5FXS4"/>
<evidence type="ECO:0000313" key="2">
    <source>
        <dbReference type="EMBL" id="POO02584.1"/>
    </source>
</evidence>
<dbReference type="InterPro" id="IPR011047">
    <property type="entry name" value="Quinoprotein_ADH-like_sf"/>
</dbReference>
<gene>
    <name evidence="2" type="ORF">TorRG33x02_015680</name>
</gene>
<sequence length="330" mass="37592">MFSHYGSGKISTLRLPGSLESGDTSLVVAGSDNGVVCLSEYSTKTTIYLWNPTTGEVKKLPPPTYCRLWQNFNSRLGLIYDPVMNDFKVVMVCSHLSGDRVRDGSIFAMFQRCNTVVIYSLRTNSWKRIQMSNIFSSSSSVSTLLNYDCSVVVNGSIHWTLYYHDQDNYGGGRNFKFGVVAFSLTTEEFKLIKAPQHIKAKSVQSIGKLSENLSFINRDAPGSVEIWIMKEHGASYSWIKQASVDLTFFLKWPSLRKWRFFFRHEWLFFQQPHEQHEQVFSIAFGNNVYVIICSASHGLFWYNLNSNTLEYLGPEITVVGFNSASTYLLN</sequence>
<dbReference type="OrthoDB" id="1555129at2759"/>
<dbReference type="EMBL" id="JXTC01000004">
    <property type="protein sequence ID" value="POO02584.1"/>
    <property type="molecule type" value="Genomic_DNA"/>
</dbReference>
<dbReference type="PANTHER" id="PTHR31672:SF13">
    <property type="entry name" value="F-BOX PROTEIN CPR30-LIKE"/>
    <property type="match status" value="1"/>
</dbReference>
<name>A0A2P5FXS4_TREOI</name>
<dbReference type="NCBIfam" id="TIGR01640">
    <property type="entry name" value="F_box_assoc_1"/>
    <property type="match status" value="1"/>
</dbReference>
<dbReference type="InterPro" id="IPR013187">
    <property type="entry name" value="F-box-assoc_dom_typ3"/>
</dbReference>
<dbReference type="InParanoid" id="A0A2P5FXS4"/>
<dbReference type="SUPFAM" id="SSF50998">
    <property type="entry name" value="Quinoprotein alcohol dehydrogenase-like"/>
    <property type="match status" value="1"/>
</dbReference>
<dbReference type="Pfam" id="PF08268">
    <property type="entry name" value="FBA_3"/>
    <property type="match status" value="1"/>
</dbReference>
<accession>A0A2P5FXS4</accession>
<dbReference type="InterPro" id="IPR050796">
    <property type="entry name" value="SCF_F-box_component"/>
</dbReference>
<proteinExistence type="predicted"/>
<protein>
    <submittedName>
        <fullName evidence="2">Quinoprotein alcohol dehydrogenase-like</fullName>
    </submittedName>
</protein>
<reference evidence="3" key="1">
    <citation type="submission" date="2016-06" db="EMBL/GenBank/DDBJ databases">
        <title>Parallel loss of symbiosis genes in relatives of nitrogen-fixing non-legume Parasponia.</title>
        <authorList>
            <person name="Van Velzen R."/>
            <person name="Holmer R."/>
            <person name="Bu F."/>
            <person name="Rutten L."/>
            <person name="Van Zeijl A."/>
            <person name="Liu W."/>
            <person name="Santuari L."/>
            <person name="Cao Q."/>
            <person name="Sharma T."/>
            <person name="Shen D."/>
            <person name="Roswanjaya Y."/>
            <person name="Wardhani T."/>
            <person name="Kalhor M.S."/>
            <person name="Jansen J."/>
            <person name="Van den Hoogen J."/>
            <person name="Gungor B."/>
            <person name="Hartog M."/>
            <person name="Hontelez J."/>
            <person name="Verver J."/>
            <person name="Yang W.-C."/>
            <person name="Schijlen E."/>
            <person name="Repin R."/>
            <person name="Schilthuizen M."/>
            <person name="Schranz E."/>
            <person name="Heidstra R."/>
            <person name="Miyata K."/>
            <person name="Fedorova E."/>
            <person name="Kohlen W."/>
            <person name="Bisseling T."/>
            <person name="Smit S."/>
            <person name="Geurts R."/>
        </authorList>
    </citation>
    <scope>NUCLEOTIDE SEQUENCE [LARGE SCALE GENOMIC DNA]</scope>
    <source>
        <strain evidence="3">cv. RG33-2</strain>
    </source>
</reference>
<dbReference type="AlphaFoldDB" id="A0A2P5FXS4"/>
<comment type="caution">
    <text evidence="2">The sequence shown here is derived from an EMBL/GenBank/DDBJ whole genome shotgun (WGS) entry which is preliminary data.</text>
</comment>
<evidence type="ECO:0000259" key="1">
    <source>
        <dbReference type="Pfam" id="PF08268"/>
    </source>
</evidence>
<dbReference type="Proteomes" id="UP000237000">
    <property type="component" value="Unassembled WGS sequence"/>
</dbReference>
<dbReference type="PANTHER" id="PTHR31672">
    <property type="entry name" value="BNACNNG10540D PROTEIN"/>
    <property type="match status" value="1"/>
</dbReference>